<feature type="transmembrane region" description="Helical" evidence="7">
    <location>
        <begin position="364"/>
        <end position="391"/>
    </location>
</feature>
<accession>A0A4R2K8W7</accession>
<feature type="transmembrane region" description="Helical" evidence="7">
    <location>
        <begin position="15"/>
        <end position="38"/>
    </location>
</feature>
<feature type="transmembrane region" description="Helical" evidence="7">
    <location>
        <begin position="50"/>
        <end position="69"/>
    </location>
</feature>
<dbReference type="InterPro" id="IPR011701">
    <property type="entry name" value="MFS"/>
</dbReference>
<keyword evidence="6 7" id="KW-0472">Membrane</keyword>
<feature type="transmembrane region" description="Helical" evidence="7">
    <location>
        <begin position="220"/>
        <end position="240"/>
    </location>
</feature>
<dbReference type="PROSITE" id="PS50850">
    <property type="entry name" value="MFS"/>
    <property type="match status" value="1"/>
</dbReference>
<keyword evidence="3" id="KW-1003">Cell membrane</keyword>
<evidence type="ECO:0000256" key="6">
    <source>
        <dbReference type="ARBA" id="ARBA00023136"/>
    </source>
</evidence>
<dbReference type="InterPro" id="IPR020846">
    <property type="entry name" value="MFS_dom"/>
</dbReference>
<feature type="transmembrane region" description="Helical" evidence="7">
    <location>
        <begin position="279"/>
        <end position="299"/>
    </location>
</feature>
<comment type="caution">
    <text evidence="9">The sequence shown here is derived from an EMBL/GenBank/DDBJ whole genome shotgun (WGS) entry which is preliminary data.</text>
</comment>
<keyword evidence="2" id="KW-0813">Transport</keyword>
<feature type="domain" description="Major facilitator superfamily (MFS) profile" evidence="8">
    <location>
        <begin position="1"/>
        <end position="201"/>
    </location>
</feature>
<dbReference type="PANTHER" id="PTHR23517">
    <property type="entry name" value="RESISTANCE PROTEIN MDTM, PUTATIVE-RELATED-RELATED"/>
    <property type="match status" value="1"/>
</dbReference>
<evidence type="ECO:0000259" key="8">
    <source>
        <dbReference type="PROSITE" id="PS50850"/>
    </source>
</evidence>
<name>A0A4R2K8W7_9PSEU</name>
<protein>
    <submittedName>
        <fullName evidence="9">Putative MFS family arabinose efflux permease</fullName>
    </submittedName>
</protein>
<dbReference type="RefSeq" id="WP_132114900.1">
    <property type="nucleotide sequence ID" value="NZ_SLWS01000002.1"/>
</dbReference>
<dbReference type="OrthoDB" id="3865324at2"/>
<keyword evidence="10" id="KW-1185">Reference proteome</keyword>
<dbReference type="EMBL" id="SLWS01000002">
    <property type="protein sequence ID" value="TCO62835.1"/>
    <property type="molecule type" value="Genomic_DNA"/>
</dbReference>
<feature type="transmembrane region" description="Helical" evidence="7">
    <location>
        <begin position="305"/>
        <end position="325"/>
    </location>
</feature>
<dbReference type="Proteomes" id="UP000295680">
    <property type="component" value="Unassembled WGS sequence"/>
</dbReference>
<organism evidence="9 10">
    <name type="scientific">Actinocrispum wychmicini</name>
    <dbReference type="NCBI Taxonomy" id="1213861"/>
    <lineage>
        <taxon>Bacteria</taxon>
        <taxon>Bacillati</taxon>
        <taxon>Actinomycetota</taxon>
        <taxon>Actinomycetes</taxon>
        <taxon>Pseudonocardiales</taxon>
        <taxon>Pseudonocardiaceae</taxon>
        <taxon>Actinocrispum</taxon>
    </lineage>
</organism>
<evidence type="ECO:0000313" key="10">
    <source>
        <dbReference type="Proteomes" id="UP000295680"/>
    </source>
</evidence>
<feature type="transmembrane region" description="Helical" evidence="7">
    <location>
        <begin position="143"/>
        <end position="160"/>
    </location>
</feature>
<keyword evidence="4 7" id="KW-0812">Transmembrane</keyword>
<dbReference type="AlphaFoldDB" id="A0A4R2K8W7"/>
<evidence type="ECO:0000256" key="1">
    <source>
        <dbReference type="ARBA" id="ARBA00004651"/>
    </source>
</evidence>
<feature type="transmembrane region" description="Helical" evidence="7">
    <location>
        <begin position="89"/>
        <end position="112"/>
    </location>
</feature>
<feature type="transmembrane region" description="Helical" evidence="7">
    <location>
        <begin position="166"/>
        <end position="185"/>
    </location>
</feature>
<evidence type="ECO:0000256" key="5">
    <source>
        <dbReference type="ARBA" id="ARBA00022989"/>
    </source>
</evidence>
<sequence>MSLSTVVPRSRTERILAAGALADSVGTGLYTTAGIIFFTRFVGLSAAEVGLGMAIAGVAGFLAAVPLGHLADRWGARDVAVGLALIQSVLMAAFAIVQSFTGFVVVVMLFCAAERGTWTARSAMVAGLVPAESRVRAQAYMRSVFNLGVAVGALLAGAALQADSKGLYLAVILGNAASFAIYAAFASRLPRIAGLATATTRSLKDVLPVLRDWPYLSLGLLNGFLSIHATVLLIGLPLWLSEHTSAPRVMISWLFLLNTVMAVLLQVRASRGSNTVRGAARALALSAGATATACLLFAPAANLPAWAAVGLLGAGTVVLTVGELLQSAGSWGLSFGLTRGEAHGSHQGAFSLGDSLKDILGPMLVISVAIALGPVGWLVLAALFAAGGLLVTPATRWAEAHGSRTTTPVLAVAGVR</sequence>
<evidence type="ECO:0000256" key="3">
    <source>
        <dbReference type="ARBA" id="ARBA00022475"/>
    </source>
</evidence>
<keyword evidence="5 7" id="KW-1133">Transmembrane helix</keyword>
<feature type="transmembrane region" description="Helical" evidence="7">
    <location>
        <begin position="246"/>
        <end position="267"/>
    </location>
</feature>
<dbReference type="GO" id="GO:0005886">
    <property type="term" value="C:plasma membrane"/>
    <property type="evidence" value="ECO:0007669"/>
    <property type="project" value="UniProtKB-SubCell"/>
</dbReference>
<dbReference type="InterPro" id="IPR050171">
    <property type="entry name" value="MFS_Transporters"/>
</dbReference>
<evidence type="ECO:0000256" key="2">
    <source>
        <dbReference type="ARBA" id="ARBA00022448"/>
    </source>
</evidence>
<gene>
    <name evidence="9" type="ORF">EV192_102974</name>
</gene>
<evidence type="ECO:0000256" key="7">
    <source>
        <dbReference type="SAM" id="Phobius"/>
    </source>
</evidence>
<dbReference type="SUPFAM" id="SSF103473">
    <property type="entry name" value="MFS general substrate transporter"/>
    <property type="match status" value="1"/>
</dbReference>
<dbReference type="Pfam" id="PF07690">
    <property type="entry name" value="MFS_1"/>
    <property type="match status" value="1"/>
</dbReference>
<reference evidence="9 10" key="1">
    <citation type="submission" date="2019-03" db="EMBL/GenBank/DDBJ databases">
        <title>Genomic Encyclopedia of Type Strains, Phase IV (KMG-IV): sequencing the most valuable type-strain genomes for metagenomic binning, comparative biology and taxonomic classification.</title>
        <authorList>
            <person name="Goeker M."/>
        </authorList>
    </citation>
    <scope>NUCLEOTIDE SEQUENCE [LARGE SCALE GENOMIC DNA]</scope>
    <source>
        <strain evidence="9 10">DSM 45934</strain>
    </source>
</reference>
<evidence type="ECO:0000256" key="4">
    <source>
        <dbReference type="ARBA" id="ARBA00022692"/>
    </source>
</evidence>
<dbReference type="Gene3D" id="1.20.1250.20">
    <property type="entry name" value="MFS general substrate transporter like domains"/>
    <property type="match status" value="1"/>
</dbReference>
<dbReference type="GO" id="GO:0022857">
    <property type="term" value="F:transmembrane transporter activity"/>
    <property type="evidence" value="ECO:0007669"/>
    <property type="project" value="InterPro"/>
</dbReference>
<proteinExistence type="predicted"/>
<evidence type="ECO:0000313" key="9">
    <source>
        <dbReference type="EMBL" id="TCO62835.1"/>
    </source>
</evidence>
<comment type="subcellular location">
    <subcellularLocation>
        <location evidence="1">Cell membrane</location>
        <topology evidence="1">Multi-pass membrane protein</topology>
    </subcellularLocation>
</comment>
<dbReference type="InterPro" id="IPR036259">
    <property type="entry name" value="MFS_trans_sf"/>
</dbReference>
<dbReference type="PANTHER" id="PTHR23517:SF2">
    <property type="entry name" value="MULTIDRUG RESISTANCE PROTEIN MDTH"/>
    <property type="match status" value="1"/>
</dbReference>